<evidence type="ECO:0000313" key="3">
    <source>
        <dbReference type="Proteomes" id="UP000604046"/>
    </source>
</evidence>
<evidence type="ECO:0000313" key="2">
    <source>
        <dbReference type="EMBL" id="CAE7306993.1"/>
    </source>
</evidence>
<dbReference type="EMBL" id="CAJNDS010002075">
    <property type="protein sequence ID" value="CAE7306993.1"/>
    <property type="molecule type" value="Genomic_DNA"/>
</dbReference>
<organism evidence="2 3">
    <name type="scientific">Symbiodinium natans</name>
    <dbReference type="NCBI Taxonomy" id="878477"/>
    <lineage>
        <taxon>Eukaryota</taxon>
        <taxon>Sar</taxon>
        <taxon>Alveolata</taxon>
        <taxon>Dinophyceae</taxon>
        <taxon>Suessiales</taxon>
        <taxon>Symbiodiniaceae</taxon>
        <taxon>Symbiodinium</taxon>
    </lineage>
</organism>
<keyword evidence="3" id="KW-1185">Reference proteome</keyword>
<dbReference type="Gene3D" id="1.25.40.10">
    <property type="entry name" value="Tetratricopeptide repeat domain"/>
    <property type="match status" value="1"/>
</dbReference>
<dbReference type="Pfam" id="PF01535">
    <property type="entry name" value="PPR"/>
    <property type="match status" value="1"/>
</dbReference>
<dbReference type="InterPro" id="IPR051240">
    <property type="entry name" value="Mito_RNA-Proc/Resp"/>
</dbReference>
<dbReference type="PANTHER" id="PTHR47933">
    <property type="entry name" value="PENTATRICOPEPTIDE REPEAT-CONTAINING PROTEIN 1, MITOCHONDRIAL"/>
    <property type="match status" value="1"/>
</dbReference>
<keyword evidence="1" id="KW-0677">Repeat</keyword>
<accession>A0A812NHA8</accession>
<evidence type="ECO:0000256" key="1">
    <source>
        <dbReference type="ARBA" id="ARBA00022737"/>
    </source>
</evidence>
<proteinExistence type="predicted"/>
<dbReference type="InterPro" id="IPR011990">
    <property type="entry name" value="TPR-like_helical_dom_sf"/>
</dbReference>
<name>A0A812NHA8_9DINO</name>
<sequence>MPMLCEQVIEDMVSAGVQPSNYSASILIKLYGRISDLNAAFKVLDEMPRKFGFRPNAAATLTWTVPVREQDATAAATAPIFRLCQVYTTLMSSCTWRLGKGINMADLQITTSAPLRNGRMDLAMTLLERMHQDGQTPDEKTYATLLRGVRTSDCHPLMEYCSFLNWHPCEARHVM</sequence>
<dbReference type="Pfam" id="PF13812">
    <property type="entry name" value="PPR_3"/>
    <property type="match status" value="1"/>
</dbReference>
<protein>
    <recommendedName>
        <fullName evidence="4">Pentatricopeptide repeat-containing protein</fullName>
    </recommendedName>
</protein>
<dbReference type="PANTHER" id="PTHR47933:SF11">
    <property type="entry name" value="PENTATRICOPEPTIDE REPEAT-CONTAINING PROTEIN 2"/>
    <property type="match status" value="1"/>
</dbReference>
<dbReference type="OrthoDB" id="185373at2759"/>
<dbReference type="NCBIfam" id="TIGR00756">
    <property type="entry name" value="PPR"/>
    <property type="match status" value="1"/>
</dbReference>
<dbReference type="Proteomes" id="UP000604046">
    <property type="component" value="Unassembled WGS sequence"/>
</dbReference>
<evidence type="ECO:0008006" key="4">
    <source>
        <dbReference type="Google" id="ProtNLM"/>
    </source>
</evidence>
<dbReference type="GO" id="GO:0003729">
    <property type="term" value="F:mRNA binding"/>
    <property type="evidence" value="ECO:0007669"/>
    <property type="project" value="TreeGrafter"/>
</dbReference>
<comment type="caution">
    <text evidence="2">The sequence shown here is derived from an EMBL/GenBank/DDBJ whole genome shotgun (WGS) entry which is preliminary data.</text>
</comment>
<dbReference type="InterPro" id="IPR002885">
    <property type="entry name" value="PPR_rpt"/>
</dbReference>
<reference evidence="2" key="1">
    <citation type="submission" date="2021-02" db="EMBL/GenBank/DDBJ databases">
        <authorList>
            <person name="Dougan E. K."/>
            <person name="Rhodes N."/>
            <person name="Thang M."/>
            <person name="Chan C."/>
        </authorList>
    </citation>
    <scope>NUCLEOTIDE SEQUENCE</scope>
</reference>
<dbReference type="AlphaFoldDB" id="A0A812NHA8"/>
<gene>
    <name evidence="2" type="ORF">SNAT2548_LOCUS16129</name>
</gene>